<dbReference type="EMBL" id="GBRH01219861">
    <property type="protein sequence ID" value="JAD78034.1"/>
    <property type="molecule type" value="Transcribed_RNA"/>
</dbReference>
<organism evidence="2">
    <name type="scientific">Arundo donax</name>
    <name type="common">Giant reed</name>
    <name type="synonym">Donax arundinaceus</name>
    <dbReference type="NCBI Taxonomy" id="35708"/>
    <lineage>
        <taxon>Eukaryota</taxon>
        <taxon>Viridiplantae</taxon>
        <taxon>Streptophyta</taxon>
        <taxon>Embryophyta</taxon>
        <taxon>Tracheophyta</taxon>
        <taxon>Spermatophyta</taxon>
        <taxon>Magnoliopsida</taxon>
        <taxon>Liliopsida</taxon>
        <taxon>Poales</taxon>
        <taxon>Poaceae</taxon>
        <taxon>PACMAD clade</taxon>
        <taxon>Arundinoideae</taxon>
        <taxon>Arundineae</taxon>
        <taxon>Arundo</taxon>
    </lineage>
</organism>
<feature type="chain" id="PRO_5002063438" evidence="1">
    <location>
        <begin position="26"/>
        <end position="67"/>
    </location>
</feature>
<protein>
    <submittedName>
        <fullName evidence="2">Calnexin</fullName>
    </submittedName>
</protein>
<feature type="signal peptide" evidence="1">
    <location>
        <begin position="1"/>
        <end position="25"/>
    </location>
</feature>
<name>A0A0A9CNY6_ARUDO</name>
<evidence type="ECO:0000256" key="1">
    <source>
        <dbReference type="SAM" id="SignalP"/>
    </source>
</evidence>
<keyword evidence="1" id="KW-0732">Signal</keyword>
<sequence length="67" mass="7478">MLDGMPRSLIMRLLTLLCLVLISAGQPTRCISSLSTRTPRLASMLSITSSRHHLSHMTSYLMFTQLS</sequence>
<dbReference type="AlphaFoldDB" id="A0A0A9CNY6"/>
<proteinExistence type="predicted"/>
<accession>A0A0A9CNY6</accession>
<reference evidence="2" key="2">
    <citation type="journal article" date="2015" name="Data Brief">
        <title>Shoot transcriptome of the giant reed, Arundo donax.</title>
        <authorList>
            <person name="Barrero R.A."/>
            <person name="Guerrero F.D."/>
            <person name="Moolhuijzen P."/>
            <person name="Goolsby J.A."/>
            <person name="Tidwell J."/>
            <person name="Bellgard S.E."/>
            <person name="Bellgard M.I."/>
        </authorList>
    </citation>
    <scope>NUCLEOTIDE SEQUENCE</scope>
    <source>
        <tissue evidence="2">Shoot tissue taken approximately 20 cm above the soil surface</tissue>
    </source>
</reference>
<evidence type="ECO:0000313" key="2">
    <source>
        <dbReference type="EMBL" id="JAD78034.1"/>
    </source>
</evidence>
<reference evidence="2" key="1">
    <citation type="submission" date="2014-09" db="EMBL/GenBank/DDBJ databases">
        <authorList>
            <person name="Magalhaes I.L.F."/>
            <person name="Oliveira U."/>
            <person name="Santos F.R."/>
            <person name="Vidigal T.H.D.A."/>
            <person name="Brescovit A.D."/>
            <person name="Santos A.J."/>
        </authorList>
    </citation>
    <scope>NUCLEOTIDE SEQUENCE</scope>
    <source>
        <tissue evidence="2">Shoot tissue taken approximately 20 cm above the soil surface</tissue>
    </source>
</reference>